<accession>V7CX32</accession>
<evidence type="ECO:0000313" key="2">
    <source>
        <dbReference type="Proteomes" id="UP000000226"/>
    </source>
</evidence>
<organism evidence="1 2">
    <name type="scientific">Phaseolus vulgaris</name>
    <name type="common">Kidney bean</name>
    <name type="synonym">French bean</name>
    <dbReference type="NCBI Taxonomy" id="3885"/>
    <lineage>
        <taxon>Eukaryota</taxon>
        <taxon>Viridiplantae</taxon>
        <taxon>Streptophyta</taxon>
        <taxon>Embryophyta</taxon>
        <taxon>Tracheophyta</taxon>
        <taxon>Spermatophyta</taxon>
        <taxon>Magnoliopsida</taxon>
        <taxon>eudicotyledons</taxon>
        <taxon>Gunneridae</taxon>
        <taxon>Pentapetalae</taxon>
        <taxon>rosids</taxon>
        <taxon>fabids</taxon>
        <taxon>Fabales</taxon>
        <taxon>Fabaceae</taxon>
        <taxon>Papilionoideae</taxon>
        <taxon>50 kb inversion clade</taxon>
        <taxon>NPAAA clade</taxon>
        <taxon>indigoferoid/millettioid clade</taxon>
        <taxon>Phaseoleae</taxon>
        <taxon>Phaseolus</taxon>
    </lineage>
</organism>
<dbReference type="EMBL" id="CM002288">
    <property type="protein sequence ID" value="ESW33938.1"/>
    <property type="molecule type" value="Genomic_DNA"/>
</dbReference>
<dbReference type="OrthoDB" id="1750575at2759"/>
<dbReference type="SMR" id="V7CX32"/>
<dbReference type="Gramene" id="ESW33938">
    <property type="protein sequence ID" value="ESW33938"/>
    <property type="gene ID" value="PHAVU_001G110900g"/>
</dbReference>
<reference evidence="2" key="1">
    <citation type="journal article" date="2014" name="Nat. Genet.">
        <title>A reference genome for common bean and genome-wide analysis of dual domestications.</title>
        <authorList>
            <person name="Schmutz J."/>
            <person name="McClean P.E."/>
            <person name="Mamidi S."/>
            <person name="Wu G.A."/>
            <person name="Cannon S.B."/>
            <person name="Grimwood J."/>
            <person name="Jenkins J."/>
            <person name="Shu S."/>
            <person name="Song Q."/>
            <person name="Chavarro C."/>
            <person name="Torres-Torres M."/>
            <person name="Geffroy V."/>
            <person name="Moghaddam S.M."/>
            <person name="Gao D."/>
            <person name="Abernathy B."/>
            <person name="Barry K."/>
            <person name="Blair M."/>
            <person name="Brick M.A."/>
            <person name="Chovatia M."/>
            <person name="Gepts P."/>
            <person name="Goodstein D.M."/>
            <person name="Gonzales M."/>
            <person name="Hellsten U."/>
            <person name="Hyten D.L."/>
            <person name="Jia G."/>
            <person name="Kelly J.D."/>
            <person name="Kudrna D."/>
            <person name="Lee R."/>
            <person name="Richard M.M."/>
            <person name="Miklas P.N."/>
            <person name="Osorno J.M."/>
            <person name="Rodrigues J."/>
            <person name="Thareau V."/>
            <person name="Urrea C.A."/>
            <person name="Wang M."/>
            <person name="Yu Y."/>
            <person name="Zhang M."/>
            <person name="Wing R.A."/>
            <person name="Cregan P.B."/>
            <person name="Rokhsar D.S."/>
            <person name="Jackson S.A."/>
        </authorList>
    </citation>
    <scope>NUCLEOTIDE SEQUENCE [LARGE SCALE GENOMIC DNA]</scope>
    <source>
        <strain evidence="2">cv. G19833</strain>
    </source>
</reference>
<keyword evidence="2" id="KW-1185">Reference proteome</keyword>
<protein>
    <submittedName>
        <fullName evidence="1">Uncharacterized protein</fullName>
    </submittedName>
</protein>
<dbReference type="Proteomes" id="UP000000226">
    <property type="component" value="Chromosome 1"/>
</dbReference>
<dbReference type="AlphaFoldDB" id="V7CX32"/>
<proteinExistence type="predicted"/>
<gene>
    <name evidence="1" type="ORF">PHAVU_001G110900g</name>
</gene>
<sequence>MKVRKFPHYYLVGLINSMELVVGKPYLFLTTAKTGCNFGCEYYSDLKNSSKILLLEDKIAEIETICHIILQLDNNLLARVRLCYGDNWEIPEILISSRRERRMFVT</sequence>
<evidence type="ECO:0000313" key="1">
    <source>
        <dbReference type="EMBL" id="ESW33938.1"/>
    </source>
</evidence>
<name>V7CX32_PHAVU</name>